<dbReference type="EMBL" id="CP071446">
    <property type="protein sequence ID" value="QTA38286.1"/>
    <property type="molecule type" value="Genomic_DNA"/>
</dbReference>
<name>A0ABX7S8V4_9BACT</name>
<dbReference type="Pfam" id="PF05258">
    <property type="entry name" value="DciA"/>
    <property type="match status" value="1"/>
</dbReference>
<gene>
    <name evidence="1" type="ORF">JYK00_01740</name>
</gene>
<sequence>MQRFSEVLKELSKRNNFFRTVYIGTVAKSELSRIIGIPFSEHCFSTKFSKGVLYIHCDDQIYVTEMVFFREKIKEELNKKIGFKAIEKIVVRRGYKGGF</sequence>
<evidence type="ECO:0000313" key="1">
    <source>
        <dbReference type="EMBL" id="QTA38286.1"/>
    </source>
</evidence>
<protein>
    <submittedName>
        <fullName evidence="1">DUF721 domain-containing protein</fullName>
    </submittedName>
</protein>
<organism evidence="1 2">
    <name type="scientific">Thermosipho ferrireducens</name>
    <dbReference type="NCBI Taxonomy" id="2571116"/>
    <lineage>
        <taxon>Bacteria</taxon>
        <taxon>Thermotogati</taxon>
        <taxon>Thermotogota</taxon>
        <taxon>Thermotogae</taxon>
        <taxon>Thermotogales</taxon>
        <taxon>Fervidobacteriaceae</taxon>
        <taxon>Thermosipho</taxon>
    </lineage>
</organism>
<proteinExistence type="predicted"/>
<evidence type="ECO:0000313" key="2">
    <source>
        <dbReference type="Proteomes" id="UP000671862"/>
    </source>
</evidence>
<dbReference type="RefSeq" id="WP_207567005.1">
    <property type="nucleotide sequence ID" value="NZ_CP071446.1"/>
</dbReference>
<dbReference type="InterPro" id="IPR007922">
    <property type="entry name" value="DciA-like"/>
</dbReference>
<reference evidence="1 2" key="1">
    <citation type="submission" date="2021-03" db="EMBL/GenBank/DDBJ databases">
        <title>Thermosipho ferrireducens sp.nov., an anaerobic thermophilic iron-reducing bacterium isolated from a deep-sea hydrothermal sulfide deposits.</title>
        <authorList>
            <person name="Zeng X."/>
            <person name="Chen Y."/>
            <person name="Shao Z."/>
        </authorList>
    </citation>
    <scope>NUCLEOTIDE SEQUENCE [LARGE SCALE GENOMIC DNA]</scope>
    <source>
        <strain evidence="1 2">JL129W03</strain>
    </source>
</reference>
<keyword evidence="2" id="KW-1185">Reference proteome</keyword>
<accession>A0ABX7S8V4</accession>
<dbReference type="Proteomes" id="UP000671862">
    <property type="component" value="Chromosome"/>
</dbReference>